<proteinExistence type="predicted"/>
<protein>
    <submittedName>
        <fullName evidence="1">Uncharacterized protein</fullName>
    </submittedName>
</protein>
<reference evidence="1" key="1">
    <citation type="submission" date="2018-04" db="EMBL/GenBank/DDBJ databases">
        <title>WGS assembly of Panicum hallii.</title>
        <authorList>
            <person name="Lovell J."/>
            <person name="Jenkins J."/>
            <person name="Lowry D."/>
            <person name="Mamidi S."/>
            <person name="Sreedasyam A."/>
            <person name="Weng X."/>
            <person name="Barry K."/>
            <person name="Bonette J."/>
            <person name="Campitelli B."/>
            <person name="Daum C."/>
            <person name="Gordon S."/>
            <person name="Gould B."/>
            <person name="Lipzen A."/>
            <person name="Macqueen A."/>
            <person name="Palacio-Mejia J."/>
            <person name="Plott C."/>
            <person name="Shakirov E."/>
            <person name="Shu S."/>
            <person name="Yoshinaga Y."/>
            <person name="Zane M."/>
            <person name="Rokhsar D."/>
            <person name="Grimwood J."/>
            <person name="Schmutz J."/>
            <person name="Juenger T."/>
        </authorList>
    </citation>
    <scope>NUCLEOTIDE SEQUENCE [LARGE SCALE GENOMIC DNA]</scope>
    <source>
        <strain evidence="1">FIL2</strain>
    </source>
</reference>
<gene>
    <name evidence="1" type="ORF">PAHAL_2G415000</name>
</gene>
<evidence type="ECO:0000313" key="1">
    <source>
        <dbReference type="EMBL" id="PVH65060.1"/>
    </source>
</evidence>
<dbReference type="EMBL" id="CM008047">
    <property type="protein sequence ID" value="PVH65060.1"/>
    <property type="molecule type" value="Genomic_DNA"/>
</dbReference>
<dbReference type="Proteomes" id="UP000243499">
    <property type="component" value="Chromosome 2"/>
</dbReference>
<dbReference type="Gramene" id="PVH65060">
    <property type="protein sequence ID" value="PVH65060"/>
    <property type="gene ID" value="PAHAL_2G415000"/>
</dbReference>
<organism evidence="1">
    <name type="scientific">Panicum hallii</name>
    <dbReference type="NCBI Taxonomy" id="206008"/>
    <lineage>
        <taxon>Eukaryota</taxon>
        <taxon>Viridiplantae</taxon>
        <taxon>Streptophyta</taxon>
        <taxon>Embryophyta</taxon>
        <taxon>Tracheophyta</taxon>
        <taxon>Spermatophyta</taxon>
        <taxon>Magnoliopsida</taxon>
        <taxon>Liliopsida</taxon>
        <taxon>Poales</taxon>
        <taxon>Poaceae</taxon>
        <taxon>PACMAD clade</taxon>
        <taxon>Panicoideae</taxon>
        <taxon>Panicodae</taxon>
        <taxon>Paniceae</taxon>
        <taxon>Panicinae</taxon>
        <taxon>Panicum</taxon>
        <taxon>Panicum sect. Panicum</taxon>
    </lineage>
</organism>
<dbReference type="AlphaFoldDB" id="A0A2T8KSC4"/>
<accession>A0A2T8KSC4</accession>
<sequence length="85" mass="9953">MIWVFRRRLRLLVVLVAVMIICFLTTTFNRGRIYEASFDKNNFIQAKETCKSLAQDFEVSFMLPIRGKNYSPKVPITIVIIKHTT</sequence>
<name>A0A2T8KSC4_9POAL</name>